<feature type="domain" description="NusG-like N-terminal" evidence="4">
    <location>
        <begin position="7"/>
        <end position="98"/>
    </location>
</feature>
<keyword evidence="6" id="KW-1185">Reference proteome</keyword>
<dbReference type="CDD" id="cd09895">
    <property type="entry name" value="NGN_SP_UpxY"/>
    <property type="match status" value="1"/>
</dbReference>
<dbReference type="SUPFAM" id="SSF82679">
    <property type="entry name" value="N-utilization substance G protein NusG, N-terminal domain"/>
    <property type="match status" value="1"/>
</dbReference>
<dbReference type="InterPro" id="IPR036735">
    <property type="entry name" value="NGN_dom_sf"/>
</dbReference>
<keyword evidence="3" id="KW-0804">Transcription</keyword>
<evidence type="ECO:0000313" key="5">
    <source>
        <dbReference type="EMBL" id="MBC8756889.1"/>
    </source>
</evidence>
<dbReference type="NCBIfam" id="NF033644">
    <property type="entry name" value="antiterm_UpxY"/>
    <property type="match status" value="1"/>
</dbReference>
<evidence type="ECO:0000313" key="6">
    <source>
        <dbReference type="Proteomes" id="UP000619238"/>
    </source>
</evidence>
<comment type="caution">
    <text evidence="5">The sequence shown here is derived from an EMBL/GenBank/DDBJ whole genome shotgun (WGS) entry which is preliminary data.</text>
</comment>
<evidence type="ECO:0000259" key="4">
    <source>
        <dbReference type="Pfam" id="PF02357"/>
    </source>
</evidence>
<proteinExistence type="predicted"/>
<dbReference type="InterPro" id="IPR006645">
    <property type="entry name" value="NGN-like_dom"/>
</dbReference>
<dbReference type="EMBL" id="JACGWS010000014">
    <property type="protein sequence ID" value="MBC8756889.1"/>
    <property type="molecule type" value="Genomic_DNA"/>
</dbReference>
<gene>
    <name evidence="5" type="ORF">H2O64_19605</name>
</gene>
<dbReference type="Gene3D" id="3.30.70.940">
    <property type="entry name" value="NusG, N-terminal domain"/>
    <property type="match status" value="1"/>
</dbReference>
<protein>
    <submittedName>
        <fullName evidence="5">UpxY family transcription antiterminator</fullName>
    </submittedName>
</protein>
<sequence>MNFTTGWHVIYVKSRWENKVNNSLQEISLESFLPQVKTISQWSDRKKTILKPLFPSYVFVNINSSLEFYKALSVNGACTFIRFGKDYARVTEREINQIKLLVGDENITSIETNTLLPKVGETKRITYGLLNGLECEIIKVDNHNKIIVRIDSLKQNIVATIPLHSFA</sequence>
<dbReference type="InterPro" id="IPR043425">
    <property type="entry name" value="NusG-like"/>
</dbReference>
<dbReference type="PANTHER" id="PTHR30265:SF4">
    <property type="entry name" value="KOW MOTIF FAMILY PROTEIN, EXPRESSED"/>
    <property type="match status" value="1"/>
</dbReference>
<evidence type="ECO:0000256" key="3">
    <source>
        <dbReference type="ARBA" id="ARBA00023163"/>
    </source>
</evidence>
<keyword evidence="2" id="KW-0805">Transcription regulation</keyword>
<dbReference type="RefSeq" id="WP_187563930.1">
    <property type="nucleotide sequence ID" value="NZ_JACGWS010000014.1"/>
</dbReference>
<evidence type="ECO:0000256" key="2">
    <source>
        <dbReference type="ARBA" id="ARBA00023015"/>
    </source>
</evidence>
<dbReference type="Proteomes" id="UP000619238">
    <property type="component" value="Unassembled WGS sequence"/>
</dbReference>
<accession>A0ABR7QF14</accession>
<reference evidence="5 6" key="1">
    <citation type="submission" date="2020-07" db="EMBL/GenBank/DDBJ databases">
        <title>Description of Kordia aestuariivivens sp. nov., isolated from a tidal flat.</title>
        <authorList>
            <person name="Park S."/>
            <person name="Yoon J.-H."/>
        </authorList>
    </citation>
    <scope>NUCLEOTIDE SEQUENCE [LARGE SCALE GENOMIC DNA]</scope>
    <source>
        <strain evidence="5 6">YSTF-M3</strain>
    </source>
</reference>
<name>A0ABR7QF14_9FLAO</name>
<dbReference type="Pfam" id="PF02357">
    <property type="entry name" value="NusG"/>
    <property type="match status" value="1"/>
</dbReference>
<keyword evidence="1" id="KW-0889">Transcription antitermination</keyword>
<evidence type="ECO:0000256" key="1">
    <source>
        <dbReference type="ARBA" id="ARBA00022814"/>
    </source>
</evidence>
<dbReference type="PANTHER" id="PTHR30265">
    <property type="entry name" value="RHO-INTERACTING TRANSCRIPTION TERMINATION FACTOR NUSG"/>
    <property type="match status" value="1"/>
</dbReference>
<organism evidence="5 6">
    <name type="scientific">Kordia aestuariivivens</name>
    <dbReference type="NCBI Taxonomy" id="2759037"/>
    <lineage>
        <taxon>Bacteria</taxon>
        <taxon>Pseudomonadati</taxon>
        <taxon>Bacteroidota</taxon>
        <taxon>Flavobacteriia</taxon>
        <taxon>Flavobacteriales</taxon>
        <taxon>Flavobacteriaceae</taxon>
        <taxon>Kordia</taxon>
    </lineage>
</organism>